<dbReference type="InterPro" id="IPR052929">
    <property type="entry name" value="RNase_H-like_EbsB-rel"/>
</dbReference>
<dbReference type="Pfam" id="PF13456">
    <property type="entry name" value="RVT_3"/>
    <property type="match status" value="1"/>
</dbReference>
<organism evidence="2 3">
    <name type="scientific">Gossypium davidsonii</name>
    <name type="common">Davidson's cotton</name>
    <name type="synonym">Gossypium klotzschianum subsp. davidsonii</name>
    <dbReference type="NCBI Taxonomy" id="34287"/>
    <lineage>
        <taxon>Eukaryota</taxon>
        <taxon>Viridiplantae</taxon>
        <taxon>Streptophyta</taxon>
        <taxon>Embryophyta</taxon>
        <taxon>Tracheophyta</taxon>
        <taxon>Spermatophyta</taxon>
        <taxon>Magnoliopsida</taxon>
        <taxon>eudicotyledons</taxon>
        <taxon>Gunneridae</taxon>
        <taxon>Pentapetalae</taxon>
        <taxon>rosids</taxon>
        <taxon>malvids</taxon>
        <taxon>Malvales</taxon>
        <taxon>Malvaceae</taxon>
        <taxon>Malvoideae</taxon>
        <taxon>Gossypium</taxon>
    </lineage>
</organism>
<dbReference type="InterPro" id="IPR036397">
    <property type="entry name" value="RNaseH_sf"/>
</dbReference>
<dbReference type="PANTHER" id="PTHR47074:SF61">
    <property type="entry name" value="RNASE H TYPE-1 DOMAIN-CONTAINING PROTEIN"/>
    <property type="match status" value="1"/>
</dbReference>
<keyword evidence="3" id="KW-1185">Reference proteome</keyword>
<protein>
    <recommendedName>
        <fullName evidence="1">RNase H type-1 domain-containing protein</fullName>
    </recommendedName>
</protein>
<dbReference type="InterPro" id="IPR044730">
    <property type="entry name" value="RNase_H-like_dom_plant"/>
</dbReference>
<dbReference type="AlphaFoldDB" id="A0A7J8TAK7"/>
<dbReference type="GO" id="GO:0004523">
    <property type="term" value="F:RNA-DNA hybrid ribonuclease activity"/>
    <property type="evidence" value="ECO:0007669"/>
    <property type="project" value="InterPro"/>
</dbReference>
<dbReference type="PANTHER" id="PTHR47074">
    <property type="entry name" value="BNAC02G40300D PROTEIN"/>
    <property type="match status" value="1"/>
</dbReference>
<dbReference type="SUPFAM" id="SSF53098">
    <property type="entry name" value="Ribonuclease H-like"/>
    <property type="match status" value="1"/>
</dbReference>
<dbReference type="Gene3D" id="3.30.420.10">
    <property type="entry name" value="Ribonuclease H-like superfamily/Ribonuclease H"/>
    <property type="match status" value="1"/>
</dbReference>
<sequence length="168" mass="18665">AINKRLLVRRVESKRWRPLESSLVRINYDGSFQSHTKRSCRRIVVRNSNGFVLGSSTTIYNNIPTFFAAEALACFQAVEMGIGLGFLDAKIEGDALTVVKLNANKQDGSLISAYIMDSKSISTNYRICIFLHVQRQGNGVAHLLATACIHKGKTTYLLEEVCNLPNLT</sequence>
<dbReference type="EMBL" id="JABFAC010241037">
    <property type="protein sequence ID" value="MBA0635209.1"/>
    <property type="molecule type" value="Genomic_DNA"/>
</dbReference>
<dbReference type="InterPro" id="IPR012337">
    <property type="entry name" value="RNaseH-like_sf"/>
</dbReference>
<dbReference type="InterPro" id="IPR002156">
    <property type="entry name" value="RNaseH_domain"/>
</dbReference>
<evidence type="ECO:0000259" key="1">
    <source>
        <dbReference type="Pfam" id="PF13456"/>
    </source>
</evidence>
<gene>
    <name evidence="2" type="ORF">Godav_021795</name>
</gene>
<dbReference type="GO" id="GO:0003676">
    <property type="term" value="F:nucleic acid binding"/>
    <property type="evidence" value="ECO:0007669"/>
    <property type="project" value="InterPro"/>
</dbReference>
<comment type="caution">
    <text evidence="2">The sequence shown here is derived from an EMBL/GenBank/DDBJ whole genome shotgun (WGS) entry which is preliminary data.</text>
</comment>
<accession>A0A7J8TAK7</accession>
<dbReference type="CDD" id="cd06222">
    <property type="entry name" value="RNase_H_like"/>
    <property type="match status" value="1"/>
</dbReference>
<evidence type="ECO:0000313" key="2">
    <source>
        <dbReference type="EMBL" id="MBA0635209.1"/>
    </source>
</evidence>
<name>A0A7J8TAK7_GOSDV</name>
<reference evidence="2 3" key="1">
    <citation type="journal article" date="2019" name="Genome Biol. Evol.">
        <title>Insights into the evolution of the New World diploid cottons (Gossypium, subgenus Houzingenia) based on genome sequencing.</title>
        <authorList>
            <person name="Grover C.E."/>
            <person name="Arick M.A. 2nd"/>
            <person name="Thrash A."/>
            <person name="Conover J.L."/>
            <person name="Sanders W.S."/>
            <person name="Peterson D.G."/>
            <person name="Frelichowski J.E."/>
            <person name="Scheffler J.A."/>
            <person name="Scheffler B.E."/>
            <person name="Wendel J.F."/>
        </authorList>
    </citation>
    <scope>NUCLEOTIDE SEQUENCE [LARGE SCALE GENOMIC DNA]</scope>
    <source>
        <strain evidence="2">27</strain>
        <tissue evidence="2">Leaf</tissue>
    </source>
</reference>
<feature type="non-terminal residue" evidence="2">
    <location>
        <position position="1"/>
    </location>
</feature>
<dbReference type="Proteomes" id="UP000593561">
    <property type="component" value="Unassembled WGS sequence"/>
</dbReference>
<proteinExistence type="predicted"/>
<evidence type="ECO:0000313" key="3">
    <source>
        <dbReference type="Proteomes" id="UP000593561"/>
    </source>
</evidence>
<feature type="domain" description="RNase H type-1" evidence="1">
    <location>
        <begin position="27"/>
        <end position="148"/>
    </location>
</feature>